<dbReference type="EMBL" id="QSOV01000003">
    <property type="protein sequence ID" value="RGJ24936.1"/>
    <property type="molecule type" value="Genomic_DNA"/>
</dbReference>
<dbReference type="PaxDb" id="410072-ERS852525_00535"/>
<reference evidence="3 14" key="4">
    <citation type="submission" date="2020-07" db="EMBL/GenBank/DDBJ databases">
        <title>Bacterial metabolism rescues the inhibition of intestinal drug absorption by food and drug additives.</title>
        <authorList>
            <person name="Zou L."/>
            <person name="Spanogiannopoulos P."/>
            <person name="Chien H.-C."/>
            <person name="Pieper L.M."/>
            <person name="Cai W."/>
            <person name="Khuri N."/>
            <person name="Pottel J."/>
            <person name="Vora B."/>
            <person name="Ni Z."/>
            <person name="Tsakalozou E."/>
            <person name="Zhang W."/>
            <person name="Shoichet B.K."/>
            <person name="Giacomini K.M."/>
            <person name="Turnbaugh P.J."/>
        </authorList>
    </citation>
    <scope>NUCLEOTIDE SEQUENCE [LARGE SCALE GENOMIC DNA]</scope>
    <source>
        <strain evidence="3 14">F22</strain>
    </source>
</reference>
<dbReference type="Proteomes" id="UP000260655">
    <property type="component" value="Unassembled WGS sequence"/>
</dbReference>
<dbReference type="EMBL" id="CYZK01000004">
    <property type="protein sequence ID" value="CUN80612.1"/>
    <property type="molecule type" value="Genomic_DNA"/>
</dbReference>
<evidence type="ECO:0000313" key="10">
    <source>
        <dbReference type="Proteomes" id="UP000260655"/>
    </source>
</evidence>
<keyword evidence="1" id="KW-0328">Glycosyltransferase</keyword>
<evidence type="ECO:0000313" key="2">
    <source>
        <dbReference type="EMBL" id="CUN80612.1"/>
    </source>
</evidence>
<dbReference type="EMBL" id="QRXJ01000003">
    <property type="protein sequence ID" value="RGT91914.1"/>
    <property type="molecule type" value="Genomic_DNA"/>
</dbReference>
<protein>
    <submittedName>
        <fullName evidence="1">Orotate phosphoribosyltransferase</fullName>
    </submittedName>
</protein>
<dbReference type="CDD" id="cd06223">
    <property type="entry name" value="PRTases_typeI"/>
    <property type="match status" value="1"/>
</dbReference>
<dbReference type="OrthoDB" id="9778142at2"/>
<dbReference type="Proteomes" id="UP000095362">
    <property type="component" value="Unassembled WGS sequence"/>
</dbReference>
<dbReference type="GeneID" id="92824419"/>
<evidence type="ECO:0000313" key="5">
    <source>
        <dbReference type="EMBL" id="RGT91914.1"/>
    </source>
</evidence>
<organism evidence="1 9">
    <name type="scientific">Coprococcus comes</name>
    <dbReference type="NCBI Taxonomy" id="410072"/>
    <lineage>
        <taxon>Bacteria</taxon>
        <taxon>Bacillati</taxon>
        <taxon>Bacillota</taxon>
        <taxon>Clostridia</taxon>
        <taxon>Lachnospirales</taxon>
        <taxon>Lachnospiraceae</taxon>
        <taxon>Coprococcus</taxon>
    </lineage>
</organism>
<evidence type="ECO:0000313" key="14">
    <source>
        <dbReference type="Proteomes" id="UP000554488"/>
    </source>
</evidence>
<sequence>MDERLEDLRSAKNPKARIKILKGHFATSHSHINTYIDMSTVKSRHNNARETAKVLAAAYLSNTTVDTIVCMEETEVIGTFLAEQLADENQYSLSKGNNISIITPEMYQDGQILFRDNKQRMVENKQVLILAASITTGKSVKQAIESVLYYGGRVCGISAIFSSVNKIAGMEVNTIFTSSDLPHYRAYSPEDCPKCREGQRIEAIVNSYGYSKL</sequence>
<evidence type="ECO:0000313" key="6">
    <source>
        <dbReference type="EMBL" id="RGU45918.1"/>
    </source>
</evidence>
<gene>
    <name evidence="7" type="ORF">DW656_11275</name>
    <name evidence="6" type="ORF">DWW65_06795</name>
    <name evidence="5" type="ORF">DWX03_02645</name>
    <name evidence="4" type="ORF">DXD67_04110</name>
    <name evidence="2" type="ORF">ERS852481_00839</name>
    <name evidence="1" type="ORF">ERS852574_00801</name>
    <name evidence="3" type="ORF">HUU93_11195</name>
</gene>
<evidence type="ECO:0000313" key="9">
    <source>
        <dbReference type="Proteomes" id="UP000095727"/>
    </source>
</evidence>
<dbReference type="STRING" id="410072.ERS852525_00535"/>
<keyword evidence="1" id="KW-0808">Transferase</keyword>
<dbReference type="AlphaFoldDB" id="A0A173RT68"/>
<accession>A0A173RT68</accession>
<dbReference type="Proteomes" id="UP000554488">
    <property type="component" value="Unassembled WGS sequence"/>
</dbReference>
<evidence type="ECO:0000313" key="12">
    <source>
        <dbReference type="Proteomes" id="UP000284579"/>
    </source>
</evidence>
<dbReference type="Proteomes" id="UP000284579">
    <property type="component" value="Unassembled WGS sequence"/>
</dbReference>
<evidence type="ECO:0000313" key="1">
    <source>
        <dbReference type="EMBL" id="CUM80338.1"/>
    </source>
</evidence>
<name>A0A173RT68_9FIRM</name>
<dbReference type="EMBL" id="JABWDC010000045">
    <property type="protein sequence ID" value="NUN87148.1"/>
    <property type="molecule type" value="Genomic_DNA"/>
</dbReference>
<dbReference type="SUPFAM" id="SSF53271">
    <property type="entry name" value="PRTase-like"/>
    <property type="match status" value="1"/>
</dbReference>
<dbReference type="Gene3D" id="3.40.50.2020">
    <property type="match status" value="1"/>
</dbReference>
<dbReference type="InterPro" id="IPR029057">
    <property type="entry name" value="PRTase-like"/>
</dbReference>
<reference evidence="10 11" key="2">
    <citation type="submission" date="2018-08" db="EMBL/GenBank/DDBJ databases">
        <title>A genome reference for cultivated species of the human gut microbiota.</title>
        <authorList>
            <person name="Zou Y."/>
            <person name="Xue W."/>
            <person name="Luo G."/>
        </authorList>
    </citation>
    <scope>NUCLEOTIDE SEQUENCE [LARGE SCALE GENOMIC DNA]</scope>
    <source>
        <strain evidence="6 13">AF16-31</strain>
        <strain evidence="5 11">AF18-12LB</strain>
        <strain evidence="7 12">AM23-3</strain>
        <strain evidence="4 10">TM07-19</strain>
    </source>
</reference>
<reference evidence="3 14" key="3">
    <citation type="submission" date="2020-04" db="EMBL/GenBank/DDBJ databases">
        <authorList>
            <person name="Pieper L."/>
        </authorList>
    </citation>
    <scope>NUCLEOTIDE SEQUENCE [LARGE SCALE GENOMIC DNA]</scope>
    <source>
        <strain evidence="3 14">F22</strain>
    </source>
</reference>
<dbReference type="RefSeq" id="WP_008369334.1">
    <property type="nucleotide sequence ID" value="NZ_CAXSNH010000003.1"/>
</dbReference>
<evidence type="ECO:0000313" key="7">
    <source>
        <dbReference type="EMBL" id="RHF82356.1"/>
    </source>
</evidence>
<dbReference type="EMBL" id="CYXR01000004">
    <property type="protein sequence ID" value="CUM80338.1"/>
    <property type="molecule type" value="Genomic_DNA"/>
</dbReference>
<proteinExistence type="predicted"/>
<evidence type="ECO:0000313" key="13">
    <source>
        <dbReference type="Proteomes" id="UP000285693"/>
    </source>
</evidence>
<evidence type="ECO:0000313" key="8">
    <source>
        <dbReference type="Proteomes" id="UP000095362"/>
    </source>
</evidence>
<dbReference type="Proteomes" id="UP000283360">
    <property type="component" value="Unassembled WGS sequence"/>
</dbReference>
<reference evidence="8 9" key="1">
    <citation type="submission" date="2015-09" db="EMBL/GenBank/DDBJ databases">
        <authorList>
            <consortium name="Pathogen Informatics"/>
        </authorList>
    </citation>
    <scope>NUCLEOTIDE SEQUENCE [LARGE SCALE GENOMIC DNA]</scope>
    <source>
        <strain evidence="2 8">2789STDY5834866</strain>
        <strain evidence="1 9">2789STDY5834962</strain>
    </source>
</reference>
<dbReference type="EMBL" id="QRHO01000015">
    <property type="protein sequence ID" value="RHF82356.1"/>
    <property type="molecule type" value="Genomic_DNA"/>
</dbReference>
<evidence type="ECO:0000313" key="4">
    <source>
        <dbReference type="EMBL" id="RGJ24936.1"/>
    </source>
</evidence>
<dbReference type="Proteomes" id="UP000095727">
    <property type="component" value="Unassembled WGS sequence"/>
</dbReference>
<dbReference type="Proteomes" id="UP000285693">
    <property type="component" value="Unassembled WGS sequence"/>
</dbReference>
<dbReference type="EMBL" id="QRXY01000007">
    <property type="protein sequence ID" value="RGU45918.1"/>
    <property type="molecule type" value="Genomic_DNA"/>
</dbReference>
<keyword evidence="11" id="KW-1185">Reference proteome</keyword>
<dbReference type="GO" id="GO:0016757">
    <property type="term" value="F:glycosyltransferase activity"/>
    <property type="evidence" value="ECO:0007669"/>
    <property type="project" value="UniProtKB-KW"/>
</dbReference>
<evidence type="ECO:0000313" key="11">
    <source>
        <dbReference type="Proteomes" id="UP000283360"/>
    </source>
</evidence>
<dbReference type="InterPro" id="IPR000836">
    <property type="entry name" value="PRTase_dom"/>
</dbReference>
<evidence type="ECO:0000313" key="3">
    <source>
        <dbReference type="EMBL" id="NUN87148.1"/>
    </source>
</evidence>